<dbReference type="Proteomes" id="UP001156670">
    <property type="component" value="Unassembled WGS sequence"/>
</dbReference>
<reference evidence="2" key="1">
    <citation type="journal article" date="2019" name="Int. J. Syst. Evol. Microbiol.">
        <title>The Global Catalogue of Microorganisms (GCM) 10K type strain sequencing project: providing services to taxonomists for standard genome sequencing and annotation.</title>
        <authorList>
            <consortium name="The Broad Institute Genomics Platform"/>
            <consortium name="The Broad Institute Genome Sequencing Center for Infectious Disease"/>
            <person name="Wu L."/>
            <person name="Ma J."/>
        </authorList>
    </citation>
    <scope>NUCLEOTIDE SEQUENCE [LARGE SCALE GENOMIC DNA]</scope>
    <source>
        <strain evidence="2">NBRC 111980</strain>
    </source>
</reference>
<gene>
    <name evidence="1" type="ORF">GCM10007901_45240</name>
</gene>
<accession>A0ABQ5XVA2</accession>
<protein>
    <submittedName>
        <fullName evidence="1">Uncharacterized protein</fullName>
    </submittedName>
</protein>
<comment type="caution">
    <text evidence="1">The sequence shown here is derived from an EMBL/GenBank/DDBJ whole genome shotgun (WGS) entry which is preliminary data.</text>
</comment>
<dbReference type="EMBL" id="BSOB01000064">
    <property type="protein sequence ID" value="GLQ95568.1"/>
    <property type="molecule type" value="Genomic_DNA"/>
</dbReference>
<dbReference type="RefSeq" id="WP_284323250.1">
    <property type="nucleotide sequence ID" value="NZ_BSOB01000064.1"/>
</dbReference>
<evidence type="ECO:0000313" key="2">
    <source>
        <dbReference type="Proteomes" id="UP001156670"/>
    </source>
</evidence>
<organism evidence="1 2">
    <name type="scientific">Dyella acidisoli</name>
    <dbReference type="NCBI Taxonomy" id="1867834"/>
    <lineage>
        <taxon>Bacteria</taxon>
        <taxon>Pseudomonadati</taxon>
        <taxon>Pseudomonadota</taxon>
        <taxon>Gammaproteobacteria</taxon>
        <taxon>Lysobacterales</taxon>
        <taxon>Rhodanobacteraceae</taxon>
        <taxon>Dyella</taxon>
    </lineage>
</organism>
<keyword evidence="2" id="KW-1185">Reference proteome</keyword>
<proteinExistence type="predicted"/>
<name>A0ABQ5XVA2_9GAMM</name>
<evidence type="ECO:0000313" key="1">
    <source>
        <dbReference type="EMBL" id="GLQ95568.1"/>
    </source>
</evidence>
<sequence length="266" mass="30146">MTNSIQQAAQSIIASMQRAYGGESTLLDADESHFRHLDLRFYRDFQGQHEAQGFRHLRDVEVAEISNSPTTFVARTFIRSMVSADGGTVAYYYQVKPRMGRLIRHLLRGLKNGRWLDTPRFFLRTLKTKHCTDYESELSNGHFITTSNAQSAGNLSLPSTIDSEFHPYGTSPVVVANRHRQRLDAYFASAPDVRPRLVRTVEDLTQMQRRIKAQKNAYRAAVKWVTQADLERMSLGNPLLAEAVYEEIRRQLGADGGEGRSATIQP</sequence>